<name>A0AAE1IX05_9FABA</name>
<organism evidence="9 10">
    <name type="scientific">Acacia crassicarpa</name>
    <name type="common">northern wattle</name>
    <dbReference type="NCBI Taxonomy" id="499986"/>
    <lineage>
        <taxon>Eukaryota</taxon>
        <taxon>Viridiplantae</taxon>
        <taxon>Streptophyta</taxon>
        <taxon>Embryophyta</taxon>
        <taxon>Tracheophyta</taxon>
        <taxon>Spermatophyta</taxon>
        <taxon>Magnoliopsida</taxon>
        <taxon>eudicotyledons</taxon>
        <taxon>Gunneridae</taxon>
        <taxon>Pentapetalae</taxon>
        <taxon>rosids</taxon>
        <taxon>fabids</taxon>
        <taxon>Fabales</taxon>
        <taxon>Fabaceae</taxon>
        <taxon>Caesalpinioideae</taxon>
        <taxon>mimosoid clade</taxon>
        <taxon>Acacieae</taxon>
        <taxon>Acacia</taxon>
    </lineage>
</organism>
<sequence>MMLSLHRQLPQAVKLMLLVAFCTLSDCYDPLDPSGNITVTIDINQRTDDGYKARVTLQNYYQYRHVIEPGWKLGWTWTNKEVIWSMKGAFAIDRGNCSTYTDPIPHSCMQNPTIVDFSSDVSEDSRTENCCRGGLLSARAINPMNSLSSFELQVGNLANDSLGHAPSSLTLMTPGPGYTCSPLIDTDPTIIPDLGGQRQVPAYRTWKSTCTYSSFLAHESPVCCASLSTFYNPTITSCPSCSCGCPNAEKGTETCIRPVDFSSPSNYDNDQEIIQCTDHMCPIRVHWHIKNNYRDYWGVKLTISNYVRNRNYSNWNLLVQHPGLSQPATTYSFNSTVLPTVGFQGT</sequence>
<evidence type="ECO:0000313" key="9">
    <source>
        <dbReference type="EMBL" id="KAK4258526.1"/>
    </source>
</evidence>
<keyword evidence="5" id="KW-0325">Glycoprotein</keyword>
<dbReference type="Pfam" id="PF04833">
    <property type="entry name" value="COBRA"/>
    <property type="match status" value="1"/>
</dbReference>
<keyword evidence="6" id="KW-0449">Lipoprotein</keyword>
<dbReference type="PANTHER" id="PTHR31673">
    <property type="entry name" value="PROTEIN COBRA"/>
    <property type="match status" value="1"/>
</dbReference>
<dbReference type="InterPro" id="IPR056900">
    <property type="entry name" value="COB_C"/>
</dbReference>
<reference evidence="9" key="1">
    <citation type="submission" date="2023-10" db="EMBL/GenBank/DDBJ databases">
        <title>Chromosome-level genome of the transformable northern wattle, Acacia crassicarpa.</title>
        <authorList>
            <person name="Massaro I."/>
            <person name="Sinha N.R."/>
            <person name="Poethig S."/>
            <person name="Leichty A.R."/>
        </authorList>
    </citation>
    <scope>NUCLEOTIDE SEQUENCE</scope>
    <source>
        <strain evidence="9">Acra3RX</strain>
        <tissue evidence="9">Leaf</tissue>
    </source>
</reference>
<comment type="caution">
    <text evidence="9">The sequence shown here is derived from an EMBL/GenBank/DDBJ whole genome shotgun (WGS) entry which is preliminary data.</text>
</comment>
<dbReference type="GO" id="GO:0052324">
    <property type="term" value="P:plant-type cell wall cellulose biosynthetic process"/>
    <property type="evidence" value="ECO:0007669"/>
    <property type="project" value="TreeGrafter"/>
</dbReference>
<dbReference type="Pfam" id="PF25079">
    <property type="entry name" value="COB_C"/>
    <property type="match status" value="1"/>
</dbReference>
<protein>
    <recommendedName>
        <fullName evidence="8">COBRA C-terminal domain-containing protein</fullName>
    </recommendedName>
</protein>
<keyword evidence="10" id="KW-1185">Reference proteome</keyword>
<evidence type="ECO:0000256" key="2">
    <source>
        <dbReference type="ARBA" id="ARBA00005507"/>
    </source>
</evidence>
<accession>A0AAE1IX05</accession>
<gene>
    <name evidence="9" type="ORF">QN277_004968</name>
</gene>
<evidence type="ECO:0000256" key="7">
    <source>
        <dbReference type="SAM" id="SignalP"/>
    </source>
</evidence>
<dbReference type="GO" id="GO:0098552">
    <property type="term" value="C:side of membrane"/>
    <property type="evidence" value="ECO:0007669"/>
    <property type="project" value="UniProtKB-KW"/>
</dbReference>
<comment type="subcellular location">
    <subcellularLocation>
        <location evidence="1">Cell membrane</location>
        <topology evidence="1">Lipid-anchor</topology>
        <topology evidence="1">GPI-anchor</topology>
    </subcellularLocation>
</comment>
<dbReference type="Proteomes" id="UP001293593">
    <property type="component" value="Unassembled WGS sequence"/>
</dbReference>
<dbReference type="EMBL" id="JAWXYG010000011">
    <property type="protein sequence ID" value="KAK4258526.1"/>
    <property type="molecule type" value="Genomic_DNA"/>
</dbReference>
<evidence type="ECO:0000313" key="10">
    <source>
        <dbReference type="Proteomes" id="UP001293593"/>
    </source>
</evidence>
<feature type="chain" id="PRO_5042169952" description="COBRA C-terminal domain-containing protein" evidence="7">
    <location>
        <begin position="28"/>
        <end position="346"/>
    </location>
</feature>
<evidence type="ECO:0000256" key="6">
    <source>
        <dbReference type="ARBA" id="ARBA00023288"/>
    </source>
</evidence>
<evidence type="ECO:0000256" key="5">
    <source>
        <dbReference type="ARBA" id="ARBA00023180"/>
    </source>
</evidence>
<feature type="domain" description="COBRA C-terminal" evidence="8">
    <location>
        <begin position="223"/>
        <end position="340"/>
    </location>
</feature>
<evidence type="ECO:0000259" key="8">
    <source>
        <dbReference type="Pfam" id="PF25079"/>
    </source>
</evidence>
<dbReference type="GO" id="GO:0010215">
    <property type="term" value="P:cellulose microfibril organization"/>
    <property type="evidence" value="ECO:0007669"/>
    <property type="project" value="InterPro"/>
</dbReference>
<comment type="similarity">
    <text evidence="2">Belongs to the COBRA family.</text>
</comment>
<dbReference type="InterPro" id="IPR006918">
    <property type="entry name" value="COBRA_pln"/>
</dbReference>
<keyword evidence="4 7" id="KW-0732">Signal</keyword>
<evidence type="ECO:0000256" key="1">
    <source>
        <dbReference type="ARBA" id="ARBA00004609"/>
    </source>
</evidence>
<evidence type="ECO:0000256" key="3">
    <source>
        <dbReference type="ARBA" id="ARBA00022622"/>
    </source>
</evidence>
<dbReference type="AlphaFoldDB" id="A0AAE1IX05"/>
<feature type="signal peptide" evidence="7">
    <location>
        <begin position="1"/>
        <end position="27"/>
    </location>
</feature>
<dbReference type="PANTHER" id="PTHR31673:SF41">
    <property type="entry name" value="COBRA-LIKE PROTEIN"/>
    <property type="match status" value="1"/>
</dbReference>
<dbReference type="PIRSF" id="PIRSF038122">
    <property type="entry name" value="COBRA"/>
    <property type="match status" value="1"/>
</dbReference>
<keyword evidence="3" id="KW-0472">Membrane</keyword>
<proteinExistence type="inferred from homology"/>
<evidence type="ECO:0000256" key="4">
    <source>
        <dbReference type="ARBA" id="ARBA00022729"/>
    </source>
</evidence>
<keyword evidence="3" id="KW-0336">GPI-anchor</keyword>
<dbReference type="GO" id="GO:0005886">
    <property type="term" value="C:plasma membrane"/>
    <property type="evidence" value="ECO:0007669"/>
    <property type="project" value="UniProtKB-SubCell"/>
</dbReference>